<name>A0ABT1BTP3_9BURK</name>
<accession>A0ABT1BTP3</accession>
<protein>
    <submittedName>
        <fullName evidence="2">SCP2 sterol-binding domain-containing protein</fullName>
    </submittedName>
</protein>
<organism evidence="2 3">
    <name type="scientific">Ideonella oryzae</name>
    <dbReference type="NCBI Taxonomy" id="2937441"/>
    <lineage>
        <taxon>Bacteria</taxon>
        <taxon>Pseudomonadati</taxon>
        <taxon>Pseudomonadota</taxon>
        <taxon>Betaproteobacteria</taxon>
        <taxon>Burkholderiales</taxon>
        <taxon>Sphaerotilaceae</taxon>
        <taxon>Ideonella</taxon>
    </lineage>
</organism>
<sequence length="179" mass="19679">MTPLFLPPRLRAPLEALAQRLDALPPLPARWQALQGPQARMAGWLRRLPSRPPSQVLAVLLNRGLWPQLPEELQQGLVGRVITLEVSDLGWRLRLRGRADGFEAAGDSAEAALRIAARAAGWWRLARGLDDPDRLFFDRVLVMEGDTELGLLLKNSLDALGPIWPVKPAGSGTPGRARV</sequence>
<evidence type="ECO:0000259" key="1">
    <source>
        <dbReference type="Pfam" id="PF02036"/>
    </source>
</evidence>
<dbReference type="EMBL" id="JAMXMC010000012">
    <property type="protein sequence ID" value="MCO5978777.1"/>
    <property type="molecule type" value="Genomic_DNA"/>
</dbReference>
<feature type="domain" description="SCP2" evidence="1">
    <location>
        <begin position="71"/>
        <end position="157"/>
    </location>
</feature>
<dbReference type="SUPFAM" id="SSF55718">
    <property type="entry name" value="SCP-like"/>
    <property type="match status" value="1"/>
</dbReference>
<dbReference type="InterPro" id="IPR003033">
    <property type="entry name" value="SCP2_sterol-bd_dom"/>
</dbReference>
<evidence type="ECO:0000313" key="2">
    <source>
        <dbReference type="EMBL" id="MCO5978777.1"/>
    </source>
</evidence>
<keyword evidence="3" id="KW-1185">Reference proteome</keyword>
<dbReference type="Proteomes" id="UP001204851">
    <property type="component" value="Unassembled WGS sequence"/>
</dbReference>
<dbReference type="InterPro" id="IPR036527">
    <property type="entry name" value="SCP2_sterol-bd_dom_sf"/>
</dbReference>
<dbReference type="RefSeq" id="WP_252771649.1">
    <property type="nucleotide sequence ID" value="NZ_JAMXMC010000012.1"/>
</dbReference>
<gene>
    <name evidence="2" type="ORF">M0L44_18930</name>
</gene>
<comment type="caution">
    <text evidence="2">The sequence shown here is derived from an EMBL/GenBank/DDBJ whole genome shotgun (WGS) entry which is preliminary data.</text>
</comment>
<reference evidence="2 3" key="1">
    <citation type="submission" date="2022-06" db="EMBL/GenBank/DDBJ databases">
        <title>Ideonella sp. NS12-5 Genome sequencing and assembly.</title>
        <authorList>
            <person name="Jung Y."/>
        </authorList>
    </citation>
    <scope>NUCLEOTIDE SEQUENCE [LARGE SCALE GENOMIC DNA]</scope>
    <source>
        <strain evidence="2 3">NS12-5</strain>
    </source>
</reference>
<dbReference type="Pfam" id="PF02036">
    <property type="entry name" value="SCP2"/>
    <property type="match status" value="1"/>
</dbReference>
<proteinExistence type="predicted"/>
<evidence type="ECO:0000313" key="3">
    <source>
        <dbReference type="Proteomes" id="UP001204851"/>
    </source>
</evidence>